<evidence type="ECO:0000313" key="2">
    <source>
        <dbReference type="Proteomes" id="UP001194580"/>
    </source>
</evidence>
<name>A0AAD4H255_9FUNG</name>
<dbReference type="AlphaFoldDB" id="A0AAD4H255"/>
<keyword evidence="2" id="KW-1185">Reference proteome</keyword>
<dbReference type="EMBL" id="JAAAIL010001908">
    <property type="protein sequence ID" value="KAG0263209.1"/>
    <property type="molecule type" value="Genomic_DNA"/>
</dbReference>
<gene>
    <name evidence="1" type="ORF">BGZ95_003857</name>
</gene>
<comment type="caution">
    <text evidence="1">The sequence shown here is derived from an EMBL/GenBank/DDBJ whole genome shotgun (WGS) entry which is preliminary data.</text>
</comment>
<reference evidence="1" key="1">
    <citation type="journal article" date="2020" name="Fungal Divers.">
        <title>Resolving the Mortierellaceae phylogeny through synthesis of multi-gene phylogenetics and phylogenomics.</title>
        <authorList>
            <person name="Vandepol N."/>
            <person name="Liber J."/>
            <person name="Desiro A."/>
            <person name="Na H."/>
            <person name="Kennedy M."/>
            <person name="Barry K."/>
            <person name="Grigoriev I.V."/>
            <person name="Miller A.N."/>
            <person name="O'Donnell K."/>
            <person name="Stajich J.E."/>
            <person name="Bonito G."/>
        </authorList>
    </citation>
    <scope>NUCLEOTIDE SEQUENCE</scope>
    <source>
        <strain evidence="1">NRRL 28262</strain>
    </source>
</reference>
<evidence type="ECO:0000313" key="1">
    <source>
        <dbReference type="EMBL" id="KAG0263209.1"/>
    </source>
</evidence>
<protein>
    <submittedName>
        <fullName evidence="1">Uncharacterized protein</fullName>
    </submittedName>
</protein>
<sequence length="110" mass="10855">MNLNADHFLTGPVGIGFCGALNADPVGLMGLGMPGIATSALPGLSGTGAIGSSSVLGGTFGSVGALGALYTVAAAIVAANSGILNLDLEMHSLIILMKLLLKLPSRVEHL</sequence>
<accession>A0AAD4H255</accession>
<organism evidence="1 2">
    <name type="scientific">Linnemannia exigua</name>
    <dbReference type="NCBI Taxonomy" id="604196"/>
    <lineage>
        <taxon>Eukaryota</taxon>
        <taxon>Fungi</taxon>
        <taxon>Fungi incertae sedis</taxon>
        <taxon>Mucoromycota</taxon>
        <taxon>Mortierellomycotina</taxon>
        <taxon>Mortierellomycetes</taxon>
        <taxon>Mortierellales</taxon>
        <taxon>Mortierellaceae</taxon>
        <taxon>Linnemannia</taxon>
    </lineage>
</organism>
<proteinExistence type="predicted"/>
<dbReference type="Proteomes" id="UP001194580">
    <property type="component" value="Unassembled WGS sequence"/>
</dbReference>